<accession>A0A811PLQ0</accession>
<reference evidence="2" key="1">
    <citation type="submission" date="2020-10" db="EMBL/GenBank/DDBJ databases">
        <authorList>
            <person name="Han B."/>
            <person name="Lu T."/>
            <person name="Zhao Q."/>
            <person name="Huang X."/>
            <person name="Zhao Y."/>
        </authorList>
    </citation>
    <scope>NUCLEOTIDE SEQUENCE</scope>
</reference>
<comment type="caution">
    <text evidence="2">The sequence shown here is derived from an EMBL/GenBank/DDBJ whole genome shotgun (WGS) entry which is preliminary data.</text>
</comment>
<proteinExistence type="predicted"/>
<feature type="region of interest" description="Disordered" evidence="1">
    <location>
        <begin position="92"/>
        <end position="181"/>
    </location>
</feature>
<protein>
    <submittedName>
        <fullName evidence="2">Uncharacterized protein</fullName>
    </submittedName>
</protein>
<evidence type="ECO:0000313" key="3">
    <source>
        <dbReference type="Proteomes" id="UP000604825"/>
    </source>
</evidence>
<dbReference type="AlphaFoldDB" id="A0A811PLQ0"/>
<feature type="compositionally biased region" description="Acidic residues" evidence="1">
    <location>
        <begin position="135"/>
        <end position="149"/>
    </location>
</feature>
<name>A0A811PLQ0_9POAL</name>
<evidence type="ECO:0000256" key="1">
    <source>
        <dbReference type="SAM" id="MobiDB-lite"/>
    </source>
</evidence>
<keyword evidence="3" id="KW-1185">Reference proteome</keyword>
<dbReference type="EMBL" id="CAJGYO010000007">
    <property type="protein sequence ID" value="CAD6246610.1"/>
    <property type="molecule type" value="Genomic_DNA"/>
</dbReference>
<evidence type="ECO:0000313" key="2">
    <source>
        <dbReference type="EMBL" id="CAD6246610.1"/>
    </source>
</evidence>
<dbReference type="OrthoDB" id="1898570at2759"/>
<dbReference type="Proteomes" id="UP000604825">
    <property type="component" value="Unassembled WGS sequence"/>
</dbReference>
<organism evidence="2 3">
    <name type="scientific">Miscanthus lutarioriparius</name>
    <dbReference type="NCBI Taxonomy" id="422564"/>
    <lineage>
        <taxon>Eukaryota</taxon>
        <taxon>Viridiplantae</taxon>
        <taxon>Streptophyta</taxon>
        <taxon>Embryophyta</taxon>
        <taxon>Tracheophyta</taxon>
        <taxon>Spermatophyta</taxon>
        <taxon>Magnoliopsida</taxon>
        <taxon>Liliopsida</taxon>
        <taxon>Poales</taxon>
        <taxon>Poaceae</taxon>
        <taxon>PACMAD clade</taxon>
        <taxon>Panicoideae</taxon>
        <taxon>Andropogonodae</taxon>
        <taxon>Andropogoneae</taxon>
        <taxon>Saccharinae</taxon>
        <taxon>Miscanthus</taxon>
    </lineage>
</organism>
<gene>
    <name evidence="2" type="ORF">NCGR_LOCUS30859</name>
</gene>
<sequence length="181" mass="20154">MLPVFPCGRSGYGTFIVSMSESKMKEIAQEQLRPLSPLRYNDDAKVPAETKSAYEQVEDPMFIEPPASEAVLPLNAARRTGPRRPSYYGWGGWLSESEDEEEEQPTGQKHEVHVLSPGERAQYIDDQTAEMAPENTEDAVAEEGEPMTEETEHGNIQAGRRAGPPRQKKANVRLAGPEWAK</sequence>